<gene>
    <name evidence="5" type="ORF">Tasa_019_051</name>
</gene>
<accession>A0A0D6MLQ3</accession>
<dbReference type="InterPro" id="IPR001130">
    <property type="entry name" value="TatD-like"/>
</dbReference>
<dbReference type="GO" id="GO:0016788">
    <property type="term" value="F:hydrolase activity, acting on ester bonds"/>
    <property type="evidence" value="ECO:0007669"/>
    <property type="project" value="InterPro"/>
</dbReference>
<dbReference type="Proteomes" id="UP000032679">
    <property type="component" value="Unassembled WGS sequence"/>
</dbReference>
<feature type="binding site" evidence="4">
    <location>
        <position position="129"/>
    </location>
    <ligand>
        <name>a divalent metal cation</name>
        <dbReference type="ChEBI" id="CHEBI:60240"/>
        <label>2</label>
    </ligand>
</feature>
<dbReference type="EMBL" id="BALE01000019">
    <property type="protein sequence ID" value="GAN54366.1"/>
    <property type="molecule type" value="Genomic_DNA"/>
</dbReference>
<feature type="binding site" evidence="4">
    <location>
        <position position="205"/>
    </location>
    <ligand>
        <name>a divalent metal cation</name>
        <dbReference type="ChEBI" id="CHEBI:60240"/>
        <label>1</label>
    </ligand>
</feature>
<keyword evidence="3" id="KW-0378">Hydrolase</keyword>
<organism evidence="5 6">
    <name type="scientific">Tanticharoenia sakaeratensis NBRC 103193</name>
    <dbReference type="NCBI Taxonomy" id="1231623"/>
    <lineage>
        <taxon>Bacteria</taxon>
        <taxon>Pseudomonadati</taxon>
        <taxon>Pseudomonadota</taxon>
        <taxon>Alphaproteobacteria</taxon>
        <taxon>Acetobacterales</taxon>
        <taxon>Acetobacteraceae</taxon>
        <taxon>Tanticharoenia</taxon>
    </lineage>
</organism>
<feature type="binding site" evidence="4">
    <location>
        <position position="155"/>
    </location>
    <ligand>
        <name>a divalent metal cation</name>
        <dbReference type="ChEBI" id="CHEBI:60240"/>
        <label>2</label>
    </ligand>
</feature>
<evidence type="ECO:0000256" key="1">
    <source>
        <dbReference type="ARBA" id="ARBA00009275"/>
    </source>
</evidence>
<dbReference type="GO" id="GO:0005829">
    <property type="term" value="C:cytosol"/>
    <property type="evidence" value="ECO:0007669"/>
    <property type="project" value="TreeGrafter"/>
</dbReference>
<dbReference type="AlphaFoldDB" id="A0A0D6MLQ3"/>
<sequence length="264" mass="29184">MILADSHCHLDFDELAPDFDTVMARARAVGIRRFVTIGVRVRQHARVLAKAEAHDDVFCTVGTHPHYADEETDISADDLIAHAHHPKVVGIGEVGLDTFLANAPWDAQMRNLRAHIVAARETRLPLVIHSVRQDEAMAQVLREESASGAFPIVMHCFSGGPALARTCLDLGAYLSFSGMLTFPERDYLREIARDLPADRILVETDAPSLAPVPYLDQRNEPAYLTHVVACLARLRGTSAETIAEQTTRNFFAAFEKIPPLEQLS</sequence>
<dbReference type="PANTHER" id="PTHR46124">
    <property type="entry name" value="D-AMINOACYL-TRNA DEACYLASE"/>
    <property type="match status" value="1"/>
</dbReference>
<dbReference type="InterPro" id="IPR015991">
    <property type="entry name" value="TatD/YcfH-like"/>
</dbReference>
<evidence type="ECO:0000256" key="3">
    <source>
        <dbReference type="ARBA" id="ARBA00022801"/>
    </source>
</evidence>
<dbReference type="STRING" id="1231623.Tasa_019_051"/>
<dbReference type="Gene3D" id="3.20.20.140">
    <property type="entry name" value="Metal-dependent hydrolases"/>
    <property type="match status" value="1"/>
</dbReference>
<comment type="caution">
    <text evidence="5">The sequence shown here is derived from an EMBL/GenBank/DDBJ whole genome shotgun (WGS) entry which is preliminary data.</text>
</comment>
<comment type="similarity">
    <text evidence="1">Belongs to the metallo-dependent hydrolases superfamily. TatD-type hydrolase family.</text>
</comment>
<dbReference type="InterPro" id="IPR032466">
    <property type="entry name" value="Metal_Hydrolase"/>
</dbReference>
<evidence type="ECO:0000256" key="4">
    <source>
        <dbReference type="PIRSR" id="PIRSR005902-1"/>
    </source>
</evidence>
<dbReference type="GO" id="GO:0046872">
    <property type="term" value="F:metal ion binding"/>
    <property type="evidence" value="ECO:0007669"/>
    <property type="project" value="UniProtKB-KW"/>
</dbReference>
<dbReference type="PIRSF" id="PIRSF005902">
    <property type="entry name" value="DNase_TatD"/>
    <property type="match status" value="1"/>
</dbReference>
<dbReference type="Pfam" id="PF01026">
    <property type="entry name" value="TatD_DNase"/>
    <property type="match status" value="1"/>
</dbReference>
<keyword evidence="6" id="KW-1185">Reference proteome</keyword>
<evidence type="ECO:0000313" key="5">
    <source>
        <dbReference type="EMBL" id="GAN54366.1"/>
    </source>
</evidence>
<dbReference type="SUPFAM" id="SSF51556">
    <property type="entry name" value="Metallo-dependent hydrolases"/>
    <property type="match status" value="1"/>
</dbReference>
<dbReference type="PANTHER" id="PTHR46124:SF2">
    <property type="entry name" value="D-AMINOACYL-TRNA DEACYLASE"/>
    <property type="match status" value="1"/>
</dbReference>
<dbReference type="GO" id="GO:0004536">
    <property type="term" value="F:DNA nuclease activity"/>
    <property type="evidence" value="ECO:0007669"/>
    <property type="project" value="InterPro"/>
</dbReference>
<proteinExistence type="inferred from homology"/>
<dbReference type="FunFam" id="3.20.20.140:FF:000005">
    <property type="entry name" value="TatD family hydrolase"/>
    <property type="match status" value="1"/>
</dbReference>
<reference evidence="5 6" key="1">
    <citation type="submission" date="2012-10" db="EMBL/GenBank/DDBJ databases">
        <title>Genome sequencing of Tanticharoenia sakaeratensis NBRC 103193.</title>
        <authorList>
            <person name="Azuma Y."/>
            <person name="Hadano H."/>
            <person name="Hirakawa H."/>
            <person name="Matsushita K."/>
        </authorList>
    </citation>
    <scope>NUCLEOTIDE SEQUENCE [LARGE SCALE GENOMIC DNA]</scope>
    <source>
        <strain evidence="5 6">NBRC 103193</strain>
    </source>
</reference>
<evidence type="ECO:0000256" key="2">
    <source>
        <dbReference type="ARBA" id="ARBA00022723"/>
    </source>
</evidence>
<evidence type="ECO:0000313" key="6">
    <source>
        <dbReference type="Proteomes" id="UP000032679"/>
    </source>
</evidence>
<name>A0A0D6MLQ3_9PROT</name>
<keyword evidence="2 4" id="KW-0479">Metal-binding</keyword>
<protein>
    <submittedName>
        <fullName evidence="5">Uncharacterized protein</fullName>
    </submittedName>
</protein>
<feature type="binding site" evidence="4">
    <location>
        <position position="7"/>
    </location>
    <ligand>
        <name>a divalent metal cation</name>
        <dbReference type="ChEBI" id="CHEBI:60240"/>
        <label>1</label>
    </ligand>
</feature>
<dbReference type="RefSeq" id="WP_241767704.1">
    <property type="nucleotide sequence ID" value="NZ_BALE01000019.1"/>
</dbReference>
<dbReference type="NCBIfam" id="TIGR00010">
    <property type="entry name" value="YchF/TatD family DNA exonuclease"/>
    <property type="match status" value="1"/>
</dbReference>
<dbReference type="CDD" id="cd01310">
    <property type="entry name" value="TatD_DNAse"/>
    <property type="match status" value="1"/>
</dbReference>
<feature type="binding site" evidence="4">
    <location>
        <position position="9"/>
    </location>
    <ligand>
        <name>a divalent metal cation</name>
        <dbReference type="ChEBI" id="CHEBI:60240"/>
        <label>1</label>
    </ligand>
</feature>
<feature type="binding site" evidence="4">
    <location>
        <position position="93"/>
    </location>
    <ligand>
        <name>a divalent metal cation</name>
        <dbReference type="ChEBI" id="CHEBI:60240"/>
        <label>1</label>
    </ligand>
</feature>